<reference evidence="2 3" key="1">
    <citation type="submission" date="2016-10" db="EMBL/GenBank/DDBJ databases">
        <authorList>
            <person name="de Groot N.N."/>
        </authorList>
    </citation>
    <scope>NUCLEOTIDE SEQUENCE [LARGE SCALE GENOMIC DNA]</scope>
    <source>
        <strain evidence="2 3">LMG 24775</strain>
    </source>
</reference>
<dbReference type="SUPFAM" id="SSF53335">
    <property type="entry name" value="S-adenosyl-L-methionine-dependent methyltransferases"/>
    <property type="match status" value="1"/>
</dbReference>
<dbReference type="RefSeq" id="WP_232244063.1">
    <property type="nucleotide sequence ID" value="NZ_CP065749.1"/>
</dbReference>
<name>A0A1H3N887_9BURK</name>
<dbReference type="InterPro" id="IPR031339">
    <property type="entry name" value="DUF4942"/>
</dbReference>
<proteinExistence type="predicted"/>
<dbReference type="EMBL" id="FNPE01000008">
    <property type="protein sequence ID" value="SDY84870.1"/>
    <property type="molecule type" value="Genomic_DNA"/>
</dbReference>
<accession>A0A1H3N887</accession>
<dbReference type="Pfam" id="PF13708">
    <property type="entry name" value="DUF4942"/>
    <property type="match status" value="1"/>
</dbReference>
<dbReference type="AlphaFoldDB" id="A0A1H3N887"/>
<protein>
    <recommendedName>
        <fullName evidence="1">DUF4942 domain-containing protein</fullName>
    </recommendedName>
</protein>
<dbReference type="Gene3D" id="3.40.50.150">
    <property type="entry name" value="Vaccinia Virus protein VP39"/>
    <property type="match status" value="1"/>
</dbReference>
<feature type="domain" description="DUF4942" evidence="1">
    <location>
        <begin position="312"/>
        <end position="506"/>
    </location>
</feature>
<dbReference type="InterPro" id="IPR029063">
    <property type="entry name" value="SAM-dependent_MTases_sf"/>
</dbReference>
<dbReference type="Proteomes" id="UP000183417">
    <property type="component" value="Unassembled WGS sequence"/>
</dbReference>
<sequence length="623" mass="70118">MSSYQYYPTGAHTAARMYAKFKRPVNHLCDPSAGKGHLIRHAREGFIGVPDADLPWLADIEDRPIGRNGARVFDYARKRFGDVRQVSAIEIDARHHDSLKELDIQILGYDFMDVQSLATVTSVLMNPPFARGEAHVLHAWDVVYDAEIVAIINAESIRNPRTQERQRLVELIAAHGTVEFLRDQFIDDVERKTEVEVALIYLEKTPARYMDLDRLLGGLTKGDALRGEIEVEVCTALSLPSNFIQDTSYRFRQAVAAARAASEAVALADHFAEGMGLTLDEMQAKGVGSDFRAEAGNVRAAANEDFKVRYDNLKKRAWGQILRSSLLNDRLSNQARRKVEASAESIYAMEFSVANIHGFLAGVIQSLPSIYEEMIVDLFDAIIERSSDNVVFYRSWKSNQKHRIGMRIRKSRFIMPRFQLSFGGSLDYESERFLADVDKVWGYLMGEPHGYEGLVAAMKKSDLRSSERIASRYFDVRYYKGVQTLHFYPKSSEVVEKINKFVGKLRQWIPGNMDEANSDFQKQYEGGEALTKEYMVVYETSARNSYGYDRPAIALLRSLKGLDDGETLQLDRMSSAVEAVHNQHGLHCGPALAKAPTAKLICMGEQRTSENSSAQVQLPLLAA</sequence>
<dbReference type="GeneID" id="94689078"/>
<evidence type="ECO:0000259" key="1">
    <source>
        <dbReference type="Pfam" id="PF13708"/>
    </source>
</evidence>
<evidence type="ECO:0000313" key="2">
    <source>
        <dbReference type="EMBL" id="SDY84870.1"/>
    </source>
</evidence>
<evidence type="ECO:0000313" key="3">
    <source>
        <dbReference type="Proteomes" id="UP000183417"/>
    </source>
</evidence>
<organism evidence="2 3">
    <name type="scientific">Delftia lacustris</name>
    <dbReference type="NCBI Taxonomy" id="558537"/>
    <lineage>
        <taxon>Bacteria</taxon>
        <taxon>Pseudomonadati</taxon>
        <taxon>Pseudomonadota</taxon>
        <taxon>Betaproteobacteria</taxon>
        <taxon>Burkholderiales</taxon>
        <taxon>Comamonadaceae</taxon>
        <taxon>Delftia</taxon>
    </lineage>
</organism>
<gene>
    <name evidence="2" type="ORF">SAMN05421547_108210</name>
</gene>